<accession>A0AA39SDJ1</accession>
<proteinExistence type="predicted"/>
<organism evidence="1 2">
    <name type="scientific">Acer saccharum</name>
    <name type="common">Sugar maple</name>
    <dbReference type="NCBI Taxonomy" id="4024"/>
    <lineage>
        <taxon>Eukaryota</taxon>
        <taxon>Viridiplantae</taxon>
        <taxon>Streptophyta</taxon>
        <taxon>Embryophyta</taxon>
        <taxon>Tracheophyta</taxon>
        <taxon>Spermatophyta</taxon>
        <taxon>Magnoliopsida</taxon>
        <taxon>eudicotyledons</taxon>
        <taxon>Gunneridae</taxon>
        <taxon>Pentapetalae</taxon>
        <taxon>rosids</taxon>
        <taxon>malvids</taxon>
        <taxon>Sapindales</taxon>
        <taxon>Sapindaceae</taxon>
        <taxon>Hippocastanoideae</taxon>
        <taxon>Acereae</taxon>
        <taxon>Acer</taxon>
    </lineage>
</organism>
<protein>
    <recommendedName>
        <fullName evidence="3">Polyprotein</fullName>
    </recommendedName>
</protein>
<comment type="caution">
    <text evidence="1">The sequence shown here is derived from an EMBL/GenBank/DDBJ whole genome shotgun (WGS) entry which is preliminary data.</text>
</comment>
<dbReference type="Pfam" id="PF14223">
    <property type="entry name" value="Retrotran_gag_2"/>
    <property type="match status" value="1"/>
</dbReference>
<dbReference type="EMBL" id="JAUESC010000381">
    <property type="protein sequence ID" value="KAK0589088.1"/>
    <property type="molecule type" value="Genomic_DNA"/>
</dbReference>
<sequence>MMEDIFTIKELSETNEGDVATKPNDTSDEDCKKMNKKTITYIKQWVDVTVFNHISQETSAHAIRNKLESMYEQKSTANKLYLIHKLVNLKFMDNRNVAEHLNEFQSVMNRNEARL</sequence>
<evidence type="ECO:0000313" key="1">
    <source>
        <dbReference type="EMBL" id="KAK0589088.1"/>
    </source>
</evidence>
<dbReference type="AlphaFoldDB" id="A0AA39SDJ1"/>
<name>A0AA39SDJ1_ACESA</name>
<evidence type="ECO:0000313" key="2">
    <source>
        <dbReference type="Proteomes" id="UP001168877"/>
    </source>
</evidence>
<evidence type="ECO:0008006" key="3">
    <source>
        <dbReference type="Google" id="ProtNLM"/>
    </source>
</evidence>
<keyword evidence="2" id="KW-1185">Reference proteome</keyword>
<reference evidence="1" key="1">
    <citation type="journal article" date="2022" name="Plant J.">
        <title>Strategies of tolerance reflected in two North American maple genomes.</title>
        <authorList>
            <person name="McEvoy S.L."/>
            <person name="Sezen U.U."/>
            <person name="Trouern-Trend A."/>
            <person name="McMahon S.M."/>
            <person name="Schaberg P.G."/>
            <person name="Yang J."/>
            <person name="Wegrzyn J.L."/>
            <person name="Swenson N.G."/>
        </authorList>
    </citation>
    <scope>NUCLEOTIDE SEQUENCE</scope>
    <source>
        <strain evidence="1">NS2018</strain>
    </source>
</reference>
<dbReference type="Proteomes" id="UP001168877">
    <property type="component" value="Unassembled WGS sequence"/>
</dbReference>
<gene>
    <name evidence="1" type="ORF">LWI29_009443</name>
</gene>
<reference evidence="1" key="2">
    <citation type="submission" date="2023-06" db="EMBL/GenBank/DDBJ databases">
        <authorList>
            <person name="Swenson N.G."/>
            <person name="Wegrzyn J.L."/>
            <person name="Mcevoy S.L."/>
        </authorList>
    </citation>
    <scope>NUCLEOTIDE SEQUENCE</scope>
    <source>
        <strain evidence="1">NS2018</strain>
        <tissue evidence="1">Leaf</tissue>
    </source>
</reference>